<evidence type="ECO:0000256" key="4">
    <source>
        <dbReference type="ARBA" id="ARBA00011233"/>
    </source>
</evidence>
<comment type="catalytic activity">
    <reaction evidence="12">
        <text>oxaloacetate + H(+) = pyruvate + CO2</text>
        <dbReference type="Rhea" id="RHEA:15641"/>
        <dbReference type="ChEBI" id="CHEBI:15361"/>
        <dbReference type="ChEBI" id="CHEBI:15378"/>
        <dbReference type="ChEBI" id="CHEBI:16452"/>
        <dbReference type="ChEBI" id="CHEBI:16526"/>
        <dbReference type="EC" id="4.1.1.112"/>
    </reaction>
</comment>
<dbReference type="Pfam" id="PF03737">
    <property type="entry name" value="RraA-like"/>
    <property type="match status" value="1"/>
</dbReference>
<dbReference type="InterPro" id="IPR036704">
    <property type="entry name" value="RraA/RraA-like_sf"/>
</dbReference>
<name>A0ABV1L3P9_9BACL</name>
<comment type="catalytic activity">
    <reaction evidence="1">
        <text>4-hydroxy-4-methyl-2-oxoglutarate = 2 pyruvate</text>
        <dbReference type="Rhea" id="RHEA:22748"/>
        <dbReference type="ChEBI" id="CHEBI:15361"/>
        <dbReference type="ChEBI" id="CHEBI:58276"/>
        <dbReference type="EC" id="4.1.3.17"/>
    </reaction>
</comment>
<sequence>MEYPNDKTLFEVMKDKLYTGVICDSMDEIGCRNQAMHESIRPIHTDMIIVGRAKTILAADVYYIHDNPYEMEINALDSIKPGEVAVVCTNQSKNNGIWGELLSTATLMRGGTGAIVEGLIRDTKQILKLDFPVFCTGFKPVDSKGRGIVIDYDCPVVVGGIQVYPGDVIFADIDGVAVIPKALVEQVVSNALDKVERENHTRRELQEGKLLKDVYEKYGVL</sequence>
<comment type="function">
    <text evidence="8">Catalyzes the aldol cleavage of 4-hydroxy-4-methyl-2-oxoglutarate (HMG) into 2 molecules of pyruvate. Also contains a secondary oxaloacetate (OAA) decarboxylase activity due to the common pyruvate enolate transition state formed following C-C bond cleavage in the retro-aldol and decarboxylation reactions.</text>
</comment>
<dbReference type="PANTHER" id="PTHR33254">
    <property type="entry name" value="4-HYDROXY-4-METHYL-2-OXOGLUTARATE ALDOLASE 3-RELATED"/>
    <property type="match status" value="1"/>
</dbReference>
<evidence type="ECO:0000256" key="9">
    <source>
        <dbReference type="ARBA" id="ARBA00029596"/>
    </source>
</evidence>
<dbReference type="PANTHER" id="PTHR33254:SF4">
    <property type="entry name" value="4-HYDROXY-4-METHYL-2-OXOGLUTARATE ALDOLASE 3-RELATED"/>
    <property type="match status" value="1"/>
</dbReference>
<evidence type="ECO:0000313" key="13">
    <source>
        <dbReference type="EMBL" id="MEQ4486931.1"/>
    </source>
</evidence>
<evidence type="ECO:0000256" key="6">
    <source>
        <dbReference type="ARBA" id="ARBA00012947"/>
    </source>
</evidence>
<dbReference type="InterPro" id="IPR005493">
    <property type="entry name" value="RraA/RraA-like"/>
</dbReference>
<dbReference type="SUPFAM" id="SSF89562">
    <property type="entry name" value="RraA-like"/>
    <property type="match status" value="1"/>
</dbReference>
<evidence type="ECO:0000256" key="5">
    <source>
        <dbReference type="ARBA" id="ARBA00012213"/>
    </source>
</evidence>
<evidence type="ECO:0000256" key="2">
    <source>
        <dbReference type="ARBA" id="ARBA00001968"/>
    </source>
</evidence>
<dbReference type="Proteomes" id="UP001493487">
    <property type="component" value="Unassembled WGS sequence"/>
</dbReference>
<evidence type="ECO:0000256" key="8">
    <source>
        <dbReference type="ARBA" id="ARBA00025046"/>
    </source>
</evidence>
<accession>A0ABV1L3P9</accession>
<comment type="subunit">
    <text evidence="4">Homotrimer.</text>
</comment>
<evidence type="ECO:0000313" key="14">
    <source>
        <dbReference type="Proteomes" id="UP001493487"/>
    </source>
</evidence>
<dbReference type="EC" id="4.1.3.17" evidence="5"/>
<dbReference type="Gene3D" id="3.50.30.40">
    <property type="entry name" value="Ribonuclease E inhibitor RraA/RraA-like"/>
    <property type="match status" value="1"/>
</dbReference>
<keyword evidence="14" id="KW-1185">Reference proteome</keyword>
<comment type="cofactor">
    <cofactor evidence="2">
        <name>a divalent metal cation</name>
        <dbReference type="ChEBI" id="CHEBI:60240"/>
    </cofactor>
</comment>
<reference evidence="13 14" key="1">
    <citation type="journal article" date="2023" name="Genome Announc.">
        <title>Pan-Genome Analyses of the Genus Cohnella and Proposal of the Novel Species Cohnella silvisoli sp. nov., Isolated from Forest Soil.</title>
        <authorList>
            <person name="Wang C."/>
            <person name="Mao L."/>
            <person name="Bao G."/>
            <person name="Zhu H."/>
        </authorList>
    </citation>
    <scope>NUCLEOTIDE SEQUENCE [LARGE SCALE GENOMIC DNA]</scope>
    <source>
        <strain evidence="13 14">NL03-T5-1</strain>
    </source>
</reference>
<evidence type="ECO:0000256" key="7">
    <source>
        <dbReference type="ARBA" id="ARBA00016549"/>
    </source>
</evidence>
<dbReference type="CDD" id="cd16841">
    <property type="entry name" value="RraA_family"/>
    <property type="match status" value="1"/>
</dbReference>
<comment type="caution">
    <text evidence="13">The sequence shown here is derived from an EMBL/GenBank/DDBJ whole genome shotgun (WGS) entry which is preliminary data.</text>
</comment>
<comment type="similarity">
    <text evidence="3">Belongs to the class II aldolase/RraA-like family.</text>
</comment>
<evidence type="ECO:0000256" key="10">
    <source>
        <dbReference type="ARBA" id="ARBA00030169"/>
    </source>
</evidence>
<evidence type="ECO:0000256" key="12">
    <source>
        <dbReference type="ARBA" id="ARBA00047973"/>
    </source>
</evidence>
<dbReference type="EMBL" id="JASKHM010000027">
    <property type="protein sequence ID" value="MEQ4486931.1"/>
    <property type="molecule type" value="Genomic_DNA"/>
</dbReference>
<evidence type="ECO:0000256" key="3">
    <source>
        <dbReference type="ARBA" id="ARBA00008621"/>
    </source>
</evidence>
<evidence type="ECO:0000256" key="1">
    <source>
        <dbReference type="ARBA" id="ARBA00001342"/>
    </source>
</evidence>
<dbReference type="RefSeq" id="WP_232190010.1">
    <property type="nucleotide sequence ID" value="NZ_JAIOAP010000026.1"/>
</dbReference>
<evidence type="ECO:0000256" key="11">
    <source>
        <dbReference type="ARBA" id="ARBA00032305"/>
    </source>
</evidence>
<protein>
    <recommendedName>
        <fullName evidence="7">Putative 4-hydroxy-4-methyl-2-oxoglutarate aldolase</fullName>
        <ecNumber evidence="6">4.1.1.112</ecNumber>
        <ecNumber evidence="5">4.1.3.17</ecNumber>
    </recommendedName>
    <alternativeName>
        <fullName evidence="11">Oxaloacetate decarboxylase</fullName>
    </alternativeName>
    <alternativeName>
        <fullName evidence="9">Regulator of ribonuclease activity homolog</fullName>
    </alternativeName>
    <alternativeName>
        <fullName evidence="10">RraA-like protein</fullName>
    </alternativeName>
</protein>
<gene>
    <name evidence="13" type="ORF">QJS35_31600</name>
</gene>
<proteinExistence type="inferred from homology"/>
<organism evidence="13 14">
    <name type="scientific">Cohnella silvisoli</name>
    <dbReference type="NCBI Taxonomy" id="2873699"/>
    <lineage>
        <taxon>Bacteria</taxon>
        <taxon>Bacillati</taxon>
        <taxon>Bacillota</taxon>
        <taxon>Bacilli</taxon>
        <taxon>Bacillales</taxon>
        <taxon>Paenibacillaceae</taxon>
        <taxon>Cohnella</taxon>
    </lineage>
</organism>
<dbReference type="EC" id="4.1.1.112" evidence="6"/>